<evidence type="ECO:0000259" key="14">
    <source>
        <dbReference type="Pfam" id="PF23541"/>
    </source>
</evidence>
<organism evidence="15 16">
    <name type="scientific">Electrophorus electricus</name>
    <name type="common">Electric eel</name>
    <name type="synonym">Gymnotus electricus</name>
    <dbReference type="NCBI Taxonomy" id="8005"/>
    <lineage>
        <taxon>Eukaryota</taxon>
        <taxon>Metazoa</taxon>
        <taxon>Chordata</taxon>
        <taxon>Craniata</taxon>
        <taxon>Vertebrata</taxon>
        <taxon>Euteleostomi</taxon>
        <taxon>Actinopterygii</taxon>
        <taxon>Neopterygii</taxon>
        <taxon>Teleostei</taxon>
        <taxon>Ostariophysi</taxon>
        <taxon>Gymnotiformes</taxon>
        <taxon>Gymnotoidei</taxon>
        <taxon>Gymnotidae</taxon>
        <taxon>Electrophorus</taxon>
    </lineage>
</organism>
<dbReference type="GO" id="GO:0005615">
    <property type="term" value="C:extracellular space"/>
    <property type="evidence" value="ECO:0007669"/>
    <property type="project" value="TreeGrafter"/>
</dbReference>
<keyword evidence="11" id="KW-1133">Transmembrane helix</keyword>
<dbReference type="InterPro" id="IPR035914">
    <property type="entry name" value="Sperma_CUB_dom_sf"/>
</dbReference>
<evidence type="ECO:0000256" key="12">
    <source>
        <dbReference type="SAM" id="SignalP"/>
    </source>
</evidence>
<evidence type="ECO:0000256" key="5">
    <source>
        <dbReference type="ARBA" id="ARBA00022729"/>
    </source>
</evidence>
<sequence length="325" mass="37064">MSCNSRAQLCFLLLSVTALRGQSRYLDAQENEISSEGLFALLNSELKRELPEEYVYRRPLRCLDMVAAEGQFTFKADHPQLNCAVFFIGEPNDIISIEYDSININCREGDFIKVFDGWVMKGEKFPSSQDHLLPLYERYSDYCDSGEAHPVVRSSQNVAMVFFRLHQSGSSFSITFRKVFNPFPCNVISQTPEGRFSMVIPQQHRNCSYSIIYPVEIQIGELSLGHHNDLKRSIHGCAGARDFVELLGGNGVDTSKMFPMILYILTIYIMFYFPFQLKVGCDNTVVRMVSSGKFVNRVTFQYRLLGHQELAKLKRNSVEDMCLSG</sequence>
<feature type="chain" id="PRO_5044270384" description="Corticotropin-releasing factor-binding protein" evidence="12">
    <location>
        <begin position="24"/>
        <end position="325"/>
    </location>
</feature>
<dbReference type="STRING" id="8005.ENSEEEP00000052535"/>
<dbReference type="Ensembl" id="ENSEEET00000053102.2">
    <property type="protein sequence ID" value="ENSEEEP00000052535.2"/>
    <property type="gene ID" value="ENSEEEG00000024609.2"/>
</dbReference>
<keyword evidence="11" id="KW-0472">Membrane</keyword>
<dbReference type="Gene3D" id="2.60.120.290">
    <property type="entry name" value="Spermadhesin, CUB domain"/>
    <property type="match status" value="1"/>
</dbReference>
<reference evidence="16" key="1">
    <citation type="journal article" date="2014" name="Science">
        <title>Nonhuman genetics. Genomic basis for the convergent evolution of electric organs.</title>
        <authorList>
            <person name="Gallant J.R."/>
            <person name="Traeger L.L."/>
            <person name="Volkening J.D."/>
            <person name="Moffett H."/>
            <person name="Chen P.H."/>
            <person name="Novina C.D."/>
            <person name="Phillips G.N.Jr."/>
            <person name="Anand R."/>
            <person name="Wells G.B."/>
            <person name="Pinch M."/>
            <person name="Guth R."/>
            <person name="Unguez G.A."/>
            <person name="Albert J.S."/>
            <person name="Zakon H.H."/>
            <person name="Samanta M.P."/>
            <person name="Sussman M.R."/>
        </authorList>
    </citation>
    <scope>NUCLEOTIDE SEQUENCE [LARGE SCALE GENOMIC DNA]</scope>
</reference>
<accession>A0A4W4HQ79</accession>
<reference evidence="15" key="4">
    <citation type="submission" date="2025-08" db="UniProtKB">
        <authorList>
            <consortium name="Ensembl"/>
        </authorList>
    </citation>
    <scope>IDENTIFICATION</scope>
</reference>
<keyword evidence="4 10" id="KW-0964">Secreted</keyword>
<evidence type="ECO:0000313" key="16">
    <source>
        <dbReference type="Proteomes" id="UP000314983"/>
    </source>
</evidence>
<evidence type="ECO:0000256" key="10">
    <source>
        <dbReference type="PIRNR" id="PIRNR009279"/>
    </source>
</evidence>
<dbReference type="InterPro" id="IPR008435">
    <property type="entry name" value="CRF-bd"/>
</dbReference>
<dbReference type="GeneTree" id="ENSGT00390000001362"/>
<keyword evidence="5 12" id="KW-0732">Signal</keyword>
<evidence type="ECO:0000313" key="15">
    <source>
        <dbReference type="Ensembl" id="ENSEEEP00000052535.2"/>
    </source>
</evidence>
<reference evidence="15" key="5">
    <citation type="submission" date="2025-09" db="UniProtKB">
        <authorList>
            <consortium name="Ensembl"/>
        </authorList>
    </citation>
    <scope>IDENTIFICATION</scope>
</reference>
<evidence type="ECO:0000256" key="9">
    <source>
        <dbReference type="ARBA" id="ARBA00033162"/>
    </source>
</evidence>
<evidence type="ECO:0000256" key="4">
    <source>
        <dbReference type="ARBA" id="ARBA00022525"/>
    </source>
</evidence>
<reference evidence="15" key="3">
    <citation type="submission" date="2020-05" db="EMBL/GenBank/DDBJ databases">
        <title>Electrophorus electricus (electric eel) genome, fEleEle1, primary haplotype.</title>
        <authorList>
            <person name="Myers G."/>
            <person name="Meyer A."/>
            <person name="Fedrigo O."/>
            <person name="Formenti G."/>
            <person name="Rhie A."/>
            <person name="Tracey A."/>
            <person name="Sims Y."/>
            <person name="Jarvis E.D."/>
        </authorList>
    </citation>
    <scope>NUCLEOTIDE SEQUENCE [LARGE SCALE GENOMIC DNA]</scope>
</reference>
<dbReference type="SUPFAM" id="SSF49854">
    <property type="entry name" value="Spermadhesin, CUB domain"/>
    <property type="match status" value="1"/>
</dbReference>
<dbReference type="Pfam" id="PF05428">
    <property type="entry name" value="CRF-BP_N"/>
    <property type="match status" value="1"/>
</dbReference>
<dbReference type="GO" id="GO:0051424">
    <property type="term" value="F:corticotropin-releasing hormone binding"/>
    <property type="evidence" value="ECO:0007669"/>
    <property type="project" value="UniProtKB-UniRule"/>
</dbReference>
<dbReference type="GO" id="GO:0009755">
    <property type="term" value="P:hormone-mediated signaling pathway"/>
    <property type="evidence" value="ECO:0007669"/>
    <property type="project" value="TreeGrafter"/>
</dbReference>
<keyword evidence="11" id="KW-0812">Transmembrane</keyword>
<evidence type="ECO:0000256" key="6">
    <source>
        <dbReference type="ARBA" id="ARBA00023157"/>
    </source>
</evidence>
<dbReference type="OrthoDB" id="10056927at2759"/>
<dbReference type="Pfam" id="PF23541">
    <property type="entry name" value="CRF-BP_C"/>
    <property type="match status" value="1"/>
</dbReference>
<gene>
    <name evidence="15" type="primary">CRHBP</name>
</gene>
<dbReference type="Proteomes" id="UP000314983">
    <property type="component" value="Chromosome 22"/>
</dbReference>
<feature type="domain" description="Corticotropin-releasing factor binding protein N-terminal" evidence="13">
    <location>
        <begin position="55"/>
        <end position="178"/>
    </location>
</feature>
<evidence type="ECO:0000259" key="13">
    <source>
        <dbReference type="Pfam" id="PF05428"/>
    </source>
</evidence>
<dbReference type="PANTHER" id="PTHR10278:SF0">
    <property type="entry name" value="CORTICOTROPIN-RELEASING FACTOR-BINDING PROTEIN"/>
    <property type="match status" value="1"/>
</dbReference>
<evidence type="ECO:0000256" key="2">
    <source>
        <dbReference type="ARBA" id="ARBA00008313"/>
    </source>
</evidence>
<keyword evidence="16" id="KW-1185">Reference proteome</keyword>
<comment type="function">
    <text evidence="8 10">Binds CRF and inactivates it. May prevent inappropriate pituitary-adrenal stimulation in pregnancy.</text>
</comment>
<proteinExistence type="inferred from homology"/>
<dbReference type="PIRSF" id="PIRSF009279">
    <property type="entry name" value="CRF_bd"/>
    <property type="match status" value="1"/>
</dbReference>
<feature type="transmembrane region" description="Helical" evidence="11">
    <location>
        <begin position="257"/>
        <end position="275"/>
    </location>
</feature>
<dbReference type="PANTHER" id="PTHR10278">
    <property type="entry name" value="CORTICOTROPIN-RELEASING FACTOR-BINDING PROTEIN"/>
    <property type="match status" value="1"/>
</dbReference>
<feature type="signal peptide" evidence="12">
    <location>
        <begin position="1"/>
        <end position="23"/>
    </location>
</feature>
<reference evidence="16" key="2">
    <citation type="journal article" date="2017" name="Sci. Adv.">
        <title>A tail of two voltages: Proteomic comparison of the three electric organs of the electric eel.</title>
        <authorList>
            <person name="Traeger L.L."/>
            <person name="Sabat G."/>
            <person name="Barrett-Wilt G.A."/>
            <person name="Wells G.B."/>
            <person name="Sussman M.R."/>
        </authorList>
    </citation>
    <scope>NUCLEOTIDE SEQUENCE [LARGE SCALE GENOMIC DNA]</scope>
</reference>
<feature type="domain" description="Corticotropin-releasing factor binding protein C-terminal" evidence="14">
    <location>
        <begin position="187"/>
        <end position="310"/>
    </location>
</feature>
<dbReference type="AlphaFoldDB" id="A0A4W4HQ79"/>
<evidence type="ECO:0000256" key="8">
    <source>
        <dbReference type="ARBA" id="ARBA00024997"/>
    </source>
</evidence>
<evidence type="ECO:0000256" key="1">
    <source>
        <dbReference type="ARBA" id="ARBA00004613"/>
    </source>
</evidence>
<comment type="subcellular location">
    <subcellularLocation>
        <location evidence="1 10">Secreted</location>
    </subcellularLocation>
</comment>
<dbReference type="GO" id="GO:0051460">
    <property type="term" value="P:negative regulation of corticotropin secretion"/>
    <property type="evidence" value="ECO:0007669"/>
    <property type="project" value="TreeGrafter"/>
</dbReference>
<dbReference type="InterPro" id="IPR056178">
    <property type="entry name" value="CRF-BP_C"/>
</dbReference>
<protein>
    <recommendedName>
        <fullName evidence="3 10">Corticotropin-releasing factor-binding protein</fullName>
        <shortName evidence="10">CRF-BP</shortName>
        <shortName evidence="10">CRF-binding protein</shortName>
    </recommendedName>
    <alternativeName>
        <fullName evidence="9 10">Corticotropin-releasing hormone-binding protein</fullName>
    </alternativeName>
</protein>
<evidence type="ECO:0000256" key="3">
    <source>
        <dbReference type="ARBA" id="ARBA00015713"/>
    </source>
</evidence>
<evidence type="ECO:0000256" key="7">
    <source>
        <dbReference type="ARBA" id="ARBA00023180"/>
    </source>
</evidence>
<name>A0A4W4HQ79_ELEEL</name>
<dbReference type="OMA" id="EFCFPSI"/>
<dbReference type="InterPro" id="IPR056177">
    <property type="entry name" value="CRF-BP_N"/>
</dbReference>
<keyword evidence="7" id="KW-0325">Glycoprotein</keyword>
<evidence type="ECO:0000256" key="11">
    <source>
        <dbReference type="SAM" id="Phobius"/>
    </source>
</evidence>
<keyword evidence="6" id="KW-1015">Disulfide bond</keyword>
<comment type="similarity">
    <text evidence="2 10">Belongs to the CRF-binding protein family.</text>
</comment>